<dbReference type="Gene3D" id="2.40.30.10">
    <property type="entry name" value="Translation factors"/>
    <property type="match status" value="1"/>
</dbReference>
<comment type="caution">
    <text evidence="2">The sequence shown here is derived from an EMBL/GenBank/DDBJ whole genome shotgun (WGS) entry which is preliminary data.</text>
</comment>
<keyword evidence="2" id="KW-0648">Protein biosynthesis</keyword>
<accession>X6LCJ2</accession>
<keyword evidence="1" id="KW-0812">Transmembrane</keyword>
<name>X6LCJ2_RETFI</name>
<keyword evidence="1" id="KW-0472">Membrane</keyword>
<feature type="non-terminal residue" evidence="2">
    <location>
        <position position="116"/>
    </location>
</feature>
<reference evidence="2 3" key="1">
    <citation type="journal article" date="2013" name="Curr. Biol.">
        <title>The Genome of the Foraminiferan Reticulomyxa filosa.</title>
        <authorList>
            <person name="Glockner G."/>
            <person name="Hulsmann N."/>
            <person name="Schleicher M."/>
            <person name="Noegel A.A."/>
            <person name="Eichinger L."/>
            <person name="Gallinger C."/>
            <person name="Pawlowski J."/>
            <person name="Sierra R."/>
            <person name="Euteneuer U."/>
            <person name="Pillet L."/>
            <person name="Moustafa A."/>
            <person name="Platzer M."/>
            <person name="Groth M."/>
            <person name="Szafranski K."/>
            <person name="Schliwa M."/>
        </authorList>
    </citation>
    <scope>NUCLEOTIDE SEQUENCE [LARGE SCALE GENOMIC DNA]</scope>
</reference>
<keyword evidence="3" id="KW-1185">Reference proteome</keyword>
<organism evidence="2 3">
    <name type="scientific">Reticulomyxa filosa</name>
    <dbReference type="NCBI Taxonomy" id="46433"/>
    <lineage>
        <taxon>Eukaryota</taxon>
        <taxon>Sar</taxon>
        <taxon>Rhizaria</taxon>
        <taxon>Retaria</taxon>
        <taxon>Foraminifera</taxon>
        <taxon>Monothalamids</taxon>
        <taxon>Reticulomyxidae</taxon>
        <taxon>Reticulomyxa</taxon>
    </lineage>
</organism>
<evidence type="ECO:0000313" key="3">
    <source>
        <dbReference type="Proteomes" id="UP000023152"/>
    </source>
</evidence>
<keyword evidence="2" id="KW-0251">Elongation factor</keyword>
<gene>
    <name evidence="2" type="ORF">RFI_37720</name>
</gene>
<sequence>MNNSTGIPARFYPTNATDKAFSIEMHHKTVDKAKASGVNVKNLKKENMHTLVMWCALMTLLSQFTALVFVQDHPEQLKESTNDEKGNYKGGFTQSIHVRTDKTSCQMLEIKCKMGK</sequence>
<feature type="transmembrane region" description="Helical" evidence="1">
    <location>
        <begin position="51"/>
        <end position="70"/>
    </location>
</feature>
<dbReference type="EMBL" id="ASPP01043039">
    <property type="protein sequence ID" value="ETN99747.1"/>
    <property type="molecule type" value="Genomic_DNA"/>
</dbReference>
<dbReference type="GO" id="GO:0003746">
    <property type="term" value="F:translation elongation factor activity"/>
    <property type="evidence" value="ECO:0007669"/>
    <property type="project" value="UniProtKB-KW"/>
</dbReference>
<keyword evidence="1" id="KW-1133">Transmembrane helix</keyword>
<protein>
    <submittedName>
        <fullName evidence="2">Eukaryotic translation elongation factor 1 alpha 1</fullName>
    </submittedName>
</protein>
<evidence type="ECO:0000313" key="2">
    <source>
        <dbReference type="EMBL" id="ETN99747.1"/>
    </source>
</evidence>
<dbReference type="AlphaFoldDB" id="X6LCJ2"/>
<proteinExistence type="predicted"/>
<evidence type="ECO:0000256" key="1">
    <source>
        <dbReference type="SAM" id="Phobius"/>
    </source>
</evidence>
<dbReference type="Proteomes" id="UP000023152">
    <property type="component" value="Unassembled WGS sequence"/>
</dbReference>